<keyword evidence="1" id="KW-0812">Transmembrane</keyword>
<gene>
    <name evidence="2" type="ORF">HERILL_LOCUS11350</name>
</gene>
<dbReference type="InParanoid" id="A0A7R8UY74"/>
<dbReference type="AlphaFoldDB" id="A0A7R8UY74"/>
<evidence type="ECO:0000313" key="2">
    <source>
        <dbReference type="EMBL" id="CAD7088754.1"/>
    </source>
</evidence>
<evidence type="ECO:0000313" key="3">
    <source>
        <dbReference type="Proteomes" id="UP000594454"/>
    </source>
</evidence>
<name>A0A7R8UY74_HERIL</name>
<protein>
    <submittedName>
        <fullName evidence="2">Uncharacterized protein</fullName>
    </submittedName>
</protein>
<dbReference type="EMBL" id="LR899012">
    <property type="protein sequence ID" value="CAD7088754.1"/>
    <property type="molecule type" value="Genomic_DNA"/>
</dbReference>
<organism evidence="2 3">
    <name type="scientific">Hermetia illucens</name>
    <name type="common">Black soldier fly</name>
    <dbReference type="NCBI Taxonomy" id="343691"/>
    <lineage>
        <taxon>Eukaryota</taxon>
        <taxon>Metazoa</taxon>
        <taxon>Ecdysozoa</taxon>
        <taxon>Arthropoda</taxon>
        <taxon>Hexapoda</taxon>
        <taxon>Insecta</taxon>
        <taxon>Pterygota</taxon>
        <taxon>Neoptera</taxon>
        <taxon>Endopterygota</taxon>
        <taxon>Diptera</taxon>
        <taxon>Brachycera</taxon>
        <taxon>Stratiomyomorpha</taxon>
        <taxon>Stratiomyidae</taxon>
        <taxon>Hermetiinae</taxon>
        <taxon>Hermetia</taxon>
    </lineage>
</organism>
<accession>A0A7R8UY74</accession>
<dbReference type="Proteomes" id="UP000594454">
    <property type="component" value="Chromosome 4"/>
</dbReference>
<reference evidence="2 3" key="1">
    <citation type="submission" date="2020-11" db="EMBL/GenBank/DDBJ databases">
        <authorList>
            <person name="Wallbank WR R."/>
            <person name="Pardo Diaz C."/>
            <person name="Kozak K."/>
            <person name="Martin S."/>
            <person name="Jiggins C."/>
            <person name="Moest M."/>
            <person name="Warren A I."/>
            <person name="Generalovic N T."/>
            <person name="Byers J.R.P. K."/>
            <person name="Montejo-Kovacevich G."/>
            <person name="Yen C E."/>
        </authorList>
    </citation>
    <scope>NUCLEOTIDE SEQUENCE [LARGE SCALE GENOMIC DNA]</scope>
</reference>
<proteinExistence type="predicted"/>
<sequence>MQLGMVLPFAHMSSKNDRFKNNIPRNQVTPKTSIAAIFPSGTSSALMFLVSFSYNFRGRFSRLIIIKSASITPATGTIFCRADNERFKEKKGIHFGNSIKHVECGNPSKWY</sequence>
<keyword evidence="1" id="KW-0472">Membrane</keyword>
<keyword evidence="3" id="KW-1185">Reference proteome</keyword>
<evidence type="ECO:0000256" key="1">
    <source>
        <dbReference type="SAM" id="Phobius"/>
    </source>
</evidence>
<feature type="transmembrane region" description="Helical" evidence="1">
    <location>
        <begin position="34"/>
        <end position="56"/>
    </location>
</feature>
<keyword evidence="1" id="KW-1133">Transmembrane helix</keyword>